<name>A0A0B5EGA4_STRA4</name>
<proteinExistence type="predicted"/>
<dbReference type="Proteomes" id="UP000031523">
    <property type="component" value="Chromosome"/>
</dbReference>
<evidence type="ECO:0008006" key="3">
    <source>
        <dbReference type="Google" id="ProtNLM"/>
    </source>
</evidence>
<reference evidence="1 2" key="1">
    <citation type="submission" date="2015-01" db="EMBL/GenBank/DDBJ databases">
        <title>Enhanced salinomycin production by adjusting the supply of polyketide extender units in Streptomyce albus DSM 41398.</title>
        <authorList>
            <person name="Lu C."/>
        </authorList>
    </citation>
    <scope>NUCLEOTIDE SEQUENCE [LARGE SCALE GENOMIC DNA]</scope>
    <source>
        <strain evidence="2">ATCC 21838 / DSM 41398 / FERM P-419 / JCM 4703 / NBRC 107858</strain>
    </source>
</reference>
<keyword evidence="2" id="KW-1185">Reference proteome</keyword>
<sequence length="149" mass="16538">MAFIRLVRTSPHDPAETWRRLTTWEQHAGGVPLTRITVQTGPPNRTGTRFLARTGLGPLGFDDPMELVSWQPPRDGEPGHCRIEKRGRIVIGHAEIAVHPAAGSGSRAQWHEEIRLRGLPAFCDPALAFAGRLLFGRVLDRLLRDRPSG</sequence>
<gene>
    <name evidence="1" type="ORF">SLNWT_0732</name>
</gene>
<evidence type="ECO:0000313" key="2">
    <source>
        <dbReference type="Proteomes" id="UP000031523"/>
    </source>
</evidence>
<accession>A0A0B5EGA4</accession>
<organism evidence="1 2">
    <name type="scientific">Streptomyces albus (strain ATCC 21838 / DSM 41398 / FERM P-419 / JCM 4703 / NBRC 107858)</name>
    <dbReference type="NCBI Taxonomy" id="1081613"/>
    <lineage>
        <taxon>Bacteria</taxon>
        <taxon>Bacillati</taxon>
        <taxon>Actinomycetota</taxon>
        <taxon>Actinomycetes</taxon>
        <taxon>Kitasatosporales</taxon>
        <taxon>Streptomycetaceae</taxon>
        <taxon>Streptomyces</taxon>
    </lineage>
</organism>
<dbReference type="SUPFAM" id="SSF55961">
    <property type="entry name" value="Bet v1-like"/>
    <property type="match status" value="1"/>
</dbReference>
<dbReference type="AlphaFoldDB" id="A0A0B5EGA4"/>
<dbReference type="KEGG" id="sals:SLNWT_0732"/>
<evidence type="ECO:0000313" key="1">
    <source>
        <dbReference type="EMBL" id="AJE81108.1"/>
    </source>
</evidence>
<protein>
    <recommendedName>
        <fullName evidence="3">Immediate-early protein 2</fullName>
    </recommendedName>
</protein>
<dbReference type="EMBL" id="CP010519">
    <property type="protein sequence ID" value="AJE81108.1"/>
    <property type="molecule type" value="Genomic_DNA"/>
</dbReference>